<name>A0A091AM10_9GAMM</name>
<evidence type="ECO:0000256" key="6">
    <source>
        <dbReference type="ARBA" id="ARBA00023239"/>
    </source>
</evidence>
<evidence type="ECO:0000313" key="11">
    <source>
        <dbReference type="EMBL" id="KFN41233.1"/>
    </source>
</evidence>
<organism evidence="11 12">
    <name type="scientific">Arenimonas oryziterrae DSM 21050 = YC6267</name>
    <dbReference type="NCBI Taxonomy" id="1121015"/>
    <lineage>
        <taxon>Bacteria</taxon>
        <taxon>Pseudomonadati</taxon>
        <taxon>Pseudomonadota</taxon>
        <taxon>Gammaproteobacteria</taxon>
        <taxon>Lysobacterales</taxon>
        <taxon>Lysobacteraceae</taxon>
        <taxon>Arenimonas</taxon>
    </lineage>
</organism>
<keyword evidence="5" id="KW-0289">Folate biosynthesis</keyword>
<dbReference type="InterPro" id="IPR017824">
    <property type="entry name" value="Aminodeoxychorismate_lyase_IV"/>
</dbReference>
<dbReference type="GO" id="GO:0046656">
    <property type="term" value="P:folic acid biosynthetic process"/>
    <property type="evidence" value="ECO:0007669"/>
    <property type="project" value="UniProtKB-KW"/>
</dbReference>
<gene>
    <name evidence="11" type="ORF">N789_04920</name>
</gene>
<dbReference type="RefSeq" id="WP_022967930.1">
    <property type="nucleotide sequence ID" value="NZ_ATVD01000001.1"/>
</dbReference>
<dbReference type="eggNOG" id="COG0115">
    <property type="taxonomic scope" value="Bacteria"/>
</dbReference>
<comment type="cofactor">
    <cofactor evidence="1">
        <name>pyridoxal 5'-phosphate</name>
        <dbReference type="ChEBI" id="CHEBI:597326"/>
    </cofactor>
</comment>
<dbReference type="GO" id="GO:0008153">
    <property type="term" value="P:4-aminobenzoate biosynthetic process"/>
    <property type="evidence" value="ECO:0007669"/>
    <property type="project" value="UniProtKB-UniRule"/>
</dbReference>
<dbReference type="SUPFAM" id="SSF56752">
    <property type="entry name" value="D-aminoacid aminotransferase-like PLP-dependent enzymes"/>
    <property type="match status" value="1"/>
</dbReference>
<evidence type="ECO:0000256" key="9">
    <source>
        <dbReference type="ARBA" id="ARBA00049529"/>
    </source>
</evidence>
<dbReference type="Gene3D" id="3.20.10.10">
    <property type="entry name" value="D-amino Acid Aminotransferase, subunit A, domain 2"/>
    <property type="match status" value="1"/>
</dbReference>
<evidence type="ECO:0000256" key="3">
    <source>
        <dbReference type="ARBA" id="ARBA00011738"/>
    </source>
</evidence>
<evidence type="ECO:0000256" key="10">
    <source>
        <dbReference type="NCBIfam" id="TIGR03461"/>
    </source>
</evidence>
<evidence type="ECO:0000256" key="5">
    <source>
        <dbReference type="ARBA" id="ARBA00022909"/>
    </source>
</evidence>
<keyword evidence="6" id="KW-0456">Lyase</keyword>
<sequence>MSVRIFRGHERVDAIAADDRGLNYGDGLFETILVHAGEPVWWPEHWRRLAYGAQRLGIPLPEEAPLLAEARSLCAGQDRAVLKLVLTRGSGGRGYAPPADPRPTCVLSLHPLPPPAPAHIALRWCDTPMAVQPALAGIKHLNRLENVLARSEWSDPDIFEGLLCDTAGRVVCATAANVFARIDGIWRTPDLALAGVAGIARDWLLAHEDRMEVTVMGRETVESADAVFLCNAVRGILPVARLGARHWPVDPVTTDLRRRLAAAQPAFAFQE</sequence>
<dbReference type="InterPro" id="IPR050571">
    <property type="entry name" value="Class-IV_PLP-Dep_Aminotrnsfr"/>
</dbReference>
<dbReference type="PATRIC" id="fig|1121015.4.peg.2668"/>
<dbReference type="InterPro" id="IPR036038">
    <property type="entry name" value="Aminotransferase-like"/>
</dbReference>
<accession>A0A091AM10</accession>
<dbReference type="GO" id="GO:0030170">
    <property type="term" value="F:pyridoxal phosphate binding"/>
    <property type="evidence" value="ECO:0007669"/>
    <property type="project" value="InterPro"/>
</dbReference>
<evidence type="ECO:0000256" key="8">
    <source>
        <dbReference type="ARBA" id="ARBA00035676"/>
    </source>
</evidence>
<protein>
    <recommendedName>
        <fullName evidence="8 10">Aminodeoxychorismate lyase</fullName>
        <ecNumber evidence="8 10">4.1.3.38</ecNumber>
    </recommendedName>
</protein>
<dbReference type="InterPro" id="IPR043131">
    <property type="entry name" value="BCAT-like_N"/>
</dbReference>
<comment type="caution">
    <text evidence="11">The sequence shown here is derived from an EMBL/GenBank/DDBJ whole genome shotgun (WGS) entry which is preliminary data.</text>
</comment>
<evidence type="ECO:0000256" key="7">
    <source>
        <dbReference type="ARBA" id="ARBA00035633"/>
    </source>
</evidence>
<keyword evidence="4" id="KW-0663">Pyridoxal phosphate</keyword>
<evidence type="ECO:0000256" key="1">
    <source>
        <dbReference type="ARBA" id="ARBA00001933"/>
    </source>
</evidence>
<dbReference type="EMBL" id="AVCI01000045">
    <property type="protein sequence ID" value="KFN41233.1"/>
    <property type="molecule type" value="Genomic_DNA"/>
</dbReference>
<dbReference type="Pfam" id="PF01063">
    <property type="entry name" value="Aminotran_4"/>
    <property type="match status" value="1"/>
</dbReference>
<dbReference type="EC" id="4.1.3.38" evidence="8 10"/>
<evidence type="ECO:0000256" key="4">
    <source>
        <dbReference type="ARBA" id="ARBA00022898"/>
    </source>
</evidence>
<reference evidence="11 12" key="1">
    <citation type="submission" date="2013-09" db="EMBL/GenBank/DDBJ databases">
        <title>Genome sequencing of Arenimonas oryziterrae.</title>
        <authorList>
            <person name="Chen F."/>
            <person name="Wang G."/>
        </authorList>
    </citation>
    <scope>NUCLEOTIDE SEQUENCE [LARGE SCALE GENOMIC DNA]</scope>
    <source>
        <strain evidence="11 12">YC6267</strain>
    </source>
</reference>
<dbReference type="PANTHER" id="PTHR42743:SF2">
    <property type="entry name" value="AMINODEOXYCHORISMATE LYASE"/>
    <property type="match status" value="1"/>
</dbReference>
<dbReference type="InterPro" id="IPR001544">
    <property type="entry name" value="Aminotrans_IV"/>
</dbReference>
<keyword evidence="12" id="KW-1185">Reference proteome</keyword>
<dbReference type="GO" id="GO:0008696">
    <property type="term" value="F:4-amino-4-deoxychorismate lyase activity"/>
    <property type="evidence" value="ECO:0007669"/>
    <property type="project" value="UniProtKB-UniRule"/>
</dbReference>
<dbReference type="AlphaFoldDB" id="A0A091AM10"/>
<dbReference type="NCBIfam" id="TIGR03461">
    <property type="entry name" value="pabC_Proteo"/>
    <property type="match status" value="1"/>
</dbReference>
<comment type="pathway">
    <text evidence="7">Cofactor biosynthesis; tetrahydrofolate biosynthesis; 4-aminobenzoate from chorismate: step 2/2.</text>
</comment>
<dbReference type="InterPro" id="IPR043132">
    <property type="entry name" value="BCAT-like_C"/>
</dbReference>
<dbReference type="PANTHER" id="PTHR42743">
    <property type="entry name" value="AMINO-ACID AMINOTRANSFERASE"/>
    <property type="match status" value="1"/>
</dbReference>
<evidence type="ECO:0000313" key="12">
    <source>
        <dbReference type="Proteomes" id="UP000029385"/>
    </source>
</evidence>
<comment type="subunit">
    <text evidence="3">Homodimer.</text>
</comment>
<dbReference type="GO" id="GO:0005829">
    <property type="term" value="C:cytosol"/>
    <property type="evidence" value="ECO:0007669"/>
    <property type="project" value="TreeGrafter"/>
</dbReference>
<dbReference type="STRING" id="1121015.GCA_000420545_00257"/>
<dbReference type="Gene3D" id="3.30.470.10">
    <property type="match status" value="1"/>
</dbReference>
<dbReference type="CDD" id="cd01559">
    <property type="entry name" value="ADCL_like"/>
    <property type="match status" value="1"/>
</dbReference>
<evidence type="ECO:0000256" key="2">
    <source>
        <dbReference type="ARBA" id="ARBA00009320"/>
    </source>
</evidence>
<proteinExistence type="inferred from homology"/>
<dbReference type="OrthoDB" id="9805628at2"/>
<comment type="catalytic activity">
    <reaction evidence="9">
        <text>4-amino-4-deoxychorismate = 4-aminobenzoate + pyruvate + H(+)</text>
        <dbReference type="Rhea" id="RHEA:16201"/>
        <dbReference type="ChEBI" id="CHEBI:15361"/>
        <dbReference type="ChEBI" id="CHEBI:15378"/>
        <dbReference type="ChEBI" id="CHEBI:17836"/>
        <dbReference type="ChEBI" id="CHEBI:58406"/>
        <dbReference type="EC" id="4.1.3.38"/>
    </reaction>
</comment>
<dbReference type="Proteomes" id="UP000029385">
    <property type="component" value="Unassembled WGS sequence"/>
</dbReference>
<comment type="similarity">
    <text evidence="2">Belongs to the class-IV pyridoxal-phosphate-dependent aminotransferase family.</text>
</comment>